<dbReference type="SUPFAM" id="SSF54928">
    <property type="entry name" value="RNA-binding domain, RBD"/>
    <property type="match status" value="1"/>
</dbReference>
<dbReference type="InterPro" id="IPR052277">
    <property type="entry name" value="INM_ESCRT-Associated"/>
</dbReference>
<dbReference type="AlphaFoldDB" id="A0AAV6TTE9"/>
<dbReference type="Proteomes" id="UP000827092">
    <property type="component" value="Unassembled WGS sequence"/>
</dbReference>
<keyword evidence="2" id="KW-0597">Phosphoprotein</keyword>
<keyword evidence="11" id="KW-1185">Reference proteome</keyword>
<dbReference type="InterPro" id="IPR034394">
    <property type="entry name" value="Man1_RRM"/>
</dbReference>
<feature type="region of interest" description="Disordered" evidence="7">
    <location>
        <begin position="14"/>
        <end position="125"/>
    </location>
</feature>
<dbReference type="GO" id="GO:0031490">
    <property type="term" value="F:chromatin DNA binding"/>
    <property type="evidence" value="ECO:0007669"/>
    <property type="project" value="TreeGrafter"/>
</dbReference>
<dbReference type="Pfam" id="PF09402">
    <property type="entry name" value="MSC"/>
    <property type="match status" value="1"/>
</dbReference>
<keyword evidence="5 8" id="KW-0472">Membrane</keyword>
<dbReference type="EMBL" id="JAFNEN010001128">
    <property type="protein sequence ID" value="KAG8174846.1"/>
    <property type="molecule type" value="Genomic_DNA"/>
</dbReference>
<dbReference type="SMART" id="SM00540">
    <property type="entry name" value="LEM"/>
    <property type="match status" value="1"/>
</dbReference>
<dbReference type="CDD" id="cd12934">
    <property type="entry name" value="LEM"/>
    <property type="match status" value="1"/>
</dbReference>
<protein>
    <recommendedName>
        <fullName evidence="9">LEM domain-containing protein</fullName>
    </recommendedName>
</protein>
<dbReference type="PANTHER" id="PTHR13428">
    <property type="entry name" value="INNER NUCLEAR MEMBRANE PROTEIN MAN1 LEM DOMAIN CONTAINING PROTEIN"/>
    <property type="match status" value="1"/>
</dbReference>
<organism evidence="10 11">
    <name type="scientific">Oedothorax gibbosus</name>
    <dbReference type="NCBI Taxonomy" id="931172"/>
    <lineage>
        <taxon>Eukaryota</taxon>
        <taxon>Metazoa</taxon>
        <taxon>Ecdysozoa</taxon>
        <taxon>Arthropoda</taxon>
        <taxon>Chelicerata</taxon>
        <taxon>Arachnida</taxon>
        <taxon>Araneae</taxon>
        <taxon>Araneomorphae</taxon>
        <taxon>Entelegynae</taxon>
        <taxon>Araneoidea</taxon>
        <taxon>Linyphiidae</taxon>
        <taxon>Erigoninae</taxon>
        <taxon>Oedothorax</taxon>
    </lineage>
</organism>
<evidence type="ECO:0000256" key="5">
    <source>
        <dbReference type="ARBA" id="ARBA00023136"/>
    </source>
</evidence>
<dbReference type="SUPFAM" id="SSF63451">
    <property type="entry name" value="LEM domain"/>
    <property type="match status" value="1"/>
</dbReference>
<feature type="transmembrane region" description="Helical" evidence="8">
    <location>
        <begin position="203"/>
        <end position="223"/>
    </location>
</feature>
<name>A0AAV6TTE9_9ARAC</name>
<accession>A0AAV6TTE9</accession>
<evidence type="ECO:0000256" key="4">
    <source>
        <dbReference type="ARBA" id="ARBA00022989"/>
    </source>
</evidence>
<evidence type="ECO:0000256" key="8">
    <source>
        <dbReference type="SAM" id="Phobius"/>
    </source>
</evidence>
<dbReference type="InterPro" id="IPR018996">
    <property type="entry name" value="Man1/Src1-like_C"/>
</dbReference>
<dbReference type="InterPro" id="IPR003887">
    <property type="entry name" value="LEM_dom"/>
</dbReference>
<comment type="subcellular location">
    <subcellularLocation>
        <location evidence="1">Nucleus inner membrane</location>
        <topology evidence="1">Multi-pass membrane protein</topology>
    </subcellularLocation>
</comment>
<dbReference type="FunFam" id="3.30.70.330:FF:000176">
    <property type="entry name" value="Inner nuclear membrane protein Man1"/>
    <property type="match status" value="1"/>
</dbReference>
<sequence>MSVRLSDDELRKSLRALGEKDVGPITPTTRSALERRLGALSRGLNALSSDDSEVEGGPTPPRSRKRGPRRSEAAFKKPAAVNVPVGRTSLPNAAKSRRSVGQQTTSASKKRAAPFEVETSDSEFDTPKLQRRPLAAIHPAELNSPPFLRRAPPTMGNNHLYTPTLERLKKAGCLPPPSSNGFLAESGAAEEGEGRSTDHSHCVSWLLLLGTVAFFVLIGLLYWSEVNRTSPNNTQHLKFCKGLRKEELCNPLILMSRELHYLLSTVAGSFECGYASSRNMSIPDARTHMRDLLSADDNFKMEQFDELFKLSLNLFTDNPQMGVRRVGVSVEAEHGAKSLWCRARLALHLTLTKLMLGAAVCGAFGAGYLGWALWKRHREAQEKLFYEMVENVIDILREPSPEDSNNCKAVVNVRDTLIPAKERRSRQWLWERVVRFIEENESRVSVEFHTIHGEEFKVWRWNTPQENEGGKQGKVWQGQAFSSPEKGKSAPYNPTPCLKVRNMFDPEVEYGNDWQTSVRDAILEKCEGNDGIVHIAFDTLTNNEGCVYLMCSSSEAAGKAYNDLHGWWFDGKLVTVKYLKRGRYVERFPDSARASRPLRPSNDRRASLAAPFFSSALERS</sequence>
<dbReference type="GO" id="GO:0005637">
    <property type="term" value="C:nuclear inner membrane"/>
    <property type="evidence" value="ECO:0007669"/>
    <property type="project" value="UniProtKB-SubCell"/>
</dbReference>
<dbReference type="Gene3D" id="1.10.10.1180">
    <property type="entry name" value="MAN1, winged-helix domain"/>
    <property type="match status" value="1"/>
</dbReference>
<keyword evidence="4 8" id="KW-1133">Transmembrane helix</keyword>
<feature type="domain" description="LEM" evidence="9">
    <location>
        <begin position="1"/>
        <end position="44"/>
    </location>
</feature>
<dbReference type="PANTHER" id="PTHR13428:SF12">
    <property type="entry name" value="INNER NUCLEAR MEMBRANE PROTEIN MAN1"/>
    <property type="match status" value="1"/>
</dbReference>
<gene>
    <name evidence="10" type="ORF">JTE90_001707</name>
</gene>
<evidence type="ECO:0000256" key="2">
    <source>
        <dbReference type="ARBA" id="ARBA00022553"/>
    </source>
</evidence>
<dbReference type="Gene3D" id="1.10.720.40">
    <property type="match status" value="1"/>
</dbReference>
<evidence type="ECO:0000256" key="3">
    <source>
        <dbReference type="ARBA" id="ARBA00022692"/>
    </source>
</evidence>
<keyword evidence="6" id="KW-0539">Nucleus</keyword>
<dbReference type="GO" id="GO:0006998">
    <property type="term" value="P:nuclear envelope organization"/>
    <property type="evidence" value="ECO:0007669"/>
    <property type="project" value="TreeGrafter"/>
</dbReference>
<keyword evidence="3 8" id="KW-0812">Transmembrane</keyword>
<evidence type="ECO:0000259" key="9">
    <source>
        <dbReference type="PROSITE" id="PS50954"/>
    </source>
</evidence>
<evidence type="ECO:0000313" key="11">
    <source>
        <dbReference type="Proteomes" id="UP000827092"/>
    </source>
</evidence>
<evidence type="ECO:0000256" key="7">
    <source>
        <dbReference type="SAM" id="MobiDB-lite"/>
    </source>
</evidence>
<feature type="transmembrane region" description="Helical" evidence="8">
    <location>
        <begin position="354"/>
        <end position="374"/>
    </location>
</feature>
<dbReference type="Pfam" id="PF03020">
    <property type="entry name" value="LEM"/>
    <property type="match status" value="1"/>
</dbReference>
<proteinExistence type="predicted"/>
<dbReference type="CDD" id="cd12286">
    <property type="entry name" value="RRM_Man1"/>
    <property type="match status" value="1"/>
</dbReference>
<dbReference type="InterPro" id="IPR041885">
    <property type="entry name" value="MAN1_winged_helix_dom"/>
</dbReference>
<comment type="caution">
    <text evidence="10">The sequence shown here is derived from an EMBL/GenBank/DDBJ whole genome shotgun (WGS) entry which is preliminary data.</text>
</comment>
<dbReference type="PROSITE" id="PS50954">
    <property type="entry name" value="LEM"/>
    <property type="match status" value="1"/>
</dbReference>
<dbReference type="GO" id="GO:0030514">
    <property type="term" value="P:negative regulation of BMP signaling pathway"/>
    <property type="evidence" value="ECO:0007669"/>
    <property type="project" value="TreeGrafter"/>
</dbReference>
<dbReference type="InterPro" id="IPR012677">
    <property type="entry name" value="Nucleotide-bd_a/b_plait_sf"/>
</dbReference>
<evidence type="ECO:0000256" key="1">
    <source>
        <dbReference type="ARBA" id="ARBA00004473"/>
    </source>
</evidence>
<evidence type="ECO:0000313" key="10">
    <source>
        <dbReference type="EMBL" id="KAG8174846.1"/>
    </source>
</evidence>
<dbReference type="InterPro" id="IPR011015">
    <property type="entry name" value="LEM/LEM-like_dom_sf"/>
</dbReference>
<dbReference type="InterPro" id="IPR035979">
    <property type="entry name" value="RBD_domain_sf"/>
</dbReference>
<dbReference type="Gene3D" id="3.30.70.330">
    <property type="match status" value="1"/>
</dbReference>
<reference evidence="10 11" key="1">
    <citation type="journal article" date="2022" name="Nat. Ecol. Evol.">
        <title>A masculinizing supergene underlies an exaggerated male reproductive morph in a spider.</title>
        <authorList>
            <person name="Hendrickx F."/>
            <person name="De Corte Z."/>
            <person name="Sonet G."/>
            <person name="Van Belleghem S.M."/>
            <person name="Kostlbacher S."/>
            <person name="Vangestel C."/>
        </authorList>
    </citation>
    <scope>NUCLEOTIDE SEQUENCE [LARGE SCALE GENOMIC DNA]</scope>
    <source>
        <strain evidence="10">W744_W776</strain>
    </source>
</reference>
<evidence type="ECO:0000256" key="6">
    <source>
        <dbReference type="ARBA" id="ARBA00023242"/>
    </source>
</evidence>